<dbReference type="AlphaFoldDB" id="A0AAP0S662"/>
<proteinExistence type="inferred from homology"/>
<accession>A0AAP0S662</accession>
<reference evidence="3 4" key="1">
    <citation type="journal article" date="2024" name="Plant J.">
        <title>Genome sequences and population genomics reveal climatic adaptation and genomic divergence between two closely related sweetgum species.</title>
        <authorList>
            <person name="Xu W.Q."/>
            <person name="Ren C.Q."/>
            <person name="Zhang X.Y."/>
            <person name="Comes H.P."/>
            <person name="Liu X.H."/>
            <person name="Li Y.G."/>
            <person name="Kettle C.J."/>
            <person name="Jalonen R."/>
            <person name="Gaisberger H."/>
            <person name="Ma Y.Z."/>
            <person name="Qiu Y.X."/>
        </authorList>
    </citation>
    <scope>NUCLEOTIDE SEQUENCE [LARGE SCALE GENOMIC DNA]</scope>
    <source>
        <strain evidence="3">Hangzhou</strain>
    </source>
</reference>
<evidence type="ECO:0000256" key="1">
    <source>
        <dbReference type="ARBA" id="ARBA00009995"/>
    </source>
</evidence>
<gene>
    <name evidence="3" type="ORF">L1049_019733</name>
</gene>
<comment type="caution">
    <text evidence="3">The sequence shown here is derived from an EMBL/GenBank/DDBJ whole genome shotgun (WGS) entry which is preliminary data.</text>
</comment>
<name>A0AAP0S662_LIQFO</name>
<sequence length="261" mass="28895">MEAIVLYPVPAMGHLISMVELGKLILTHHPSFTINILITTPPFNTGCTAQYITDVSSTTPSITFHHLPTISLLLSSYATIEALTFELLQLNNPNVHRALQSISQTCTVRTLIIDGFCTPAVAVATELNIPTYYFYTSGASSLASFLYFPIIHENTTESFKDLNRLLYIPGIPPIPSSDMPQPLLDRSTKVYEYFLYCSTHMRKSAGIIVNSFDSLEPRAVKAISDGLCTNSPLRLQRNDAVLKEGQFGYFTIPSTPLVKPF</sequence>
<organism evidence="3 4">
    <name type="scientific">Liquidambar formosana</name>
    <name type="common">Formosan gum</name>
    <dbReference type="NCBI Taxonomy" id="63359"/>
    <lineage>
        <taxon>Eukaryota</taxon>
        <taxon>Viridiplantae</taxon>
        <taxon>Streptophyta</taxon>
        <taxon>Embryophyta</taxon>
        <taxon>Tracheophyta</taxon>
        <taxon>Spermatophyta</taxon>
        <taxon>Magnoliopsida</taxon>
        <taxon>eudicotyledons</taxon>
        <taxon>Gunneridae</taxon>
        <taxon>Pentapetalae</taxon>
        <taxon>Saxifragales</taxon>
        <taxon>Altingiaceae</taxon>
        <taxon>Liquidambar</taxon>
    </lineage>
</organism>
<dbReference type="Proteomes" id="UP001415857">
    <property type="component" value="Unassembled WGS sequence"/>
</dbReference>
<dbReference type="EMBL" id="JBBPBK010000001">
    <property type="protein sequence ID" value="KAK9291783.1"/>
    <property type="molecule type" value="Genomic_DNA"/>
</dbReference>
<dbReference type="PANTHER" id="PTHR48048">
    <property type="entry name" value="GLYCOSYLTRANSFERASE"/>
    <property type="match status" value="1"/>
</dbReference>
<dbReference type="InterPro" id="IPR050481">
    <property type="entry name" value="UDP-glycosyltransf_plant"/>
</dbReference>
<keyword evidence="2" id="KW-0328">Glycosyltransferase</keyword>
<dbReference type="SUPFAM" id="SSF53756">
    <property type="entry name" value="UDP-Glycosyltransferase/glycogen phosphorylase"/>
    <property type="match status" value="1"/>
</dbReference>
<keyword evidence="4" id="KW-1185">Reference proteome</keyword>
<protein>
    <submittedName>
        <fullName evidence="3">Uncharacterized protein</fullName>
    </submittedName>
</protein>
<evidence type="ECO:0000313" key="4">
    <source>
        <dbReference type="Proteomes" id="UP001415857"/>
    </source>
</evidence>
<dbReference type="GO" id="GO:0035251">
    <property type="term" value="F:UDP-glucosyltransferase activity"/>
    <property type="evidence" value="ECO:0007669"/>
    <property type="project" value="InterPro"/>
</dbReference>
<dbReference type="PANTHER" id="PTHR48048:SF30">
    <property type="entry name" value="GLYCOSYLTRANSFERASE"/>
    <property type="match status" value="1"/>
</dbReference>
<dbReference type="FunFam" id="3.40.50.2000:FF:000095">
    <property type="entry name" value="Glycosyltransferase"/>
    <property type="match status" value="1"/>
</dbReference>
<evidence type="ECO:0000256" key="2">
    <source>
        <dbReference type="ARBA" id="ARBA00022676"/>
    </source>
</evidence>
<dbReference type="Gene3D" id="3.40.50.2000">
    <property type="entry name" value="Glycogen Phosphorylase B"/>
    <property type="match status" value="1"/>
</dbReference>
<comment type="similarity">
    <text evidence="1">Belongs to the UDP-glycosyltransferase family.</text>
</comment>
<keyword evidence="2" id="KW-0808">Transferase</keyword>
<evidence type="ECO:0000313" key="3">
    <source>
        <dbReference type="EMBL" id="KAK9291783.1"/>
    </source>
</evidence>